<reference evidence="2" key="2">
    <citation type="journal article" date="2024" name="Antonie Van Leeuwenhoek">
        <title>Roseihalotalea indica gen. nov., sp. nov., a halophilic Bacteroidetes from mesopelagic Southwest Indian Ocean with higher carbohydrate metabolic potential.</title>
        <authorList>
            <person name="Chen B."/>
            <person name="Zhang M."/>
            <person name="Lin D."/>
            <person name="Ye J."/>
            <person name="Tang K."/>
        </authorList>
    </citation>
    <scope>NUCLEOTIDE SEQUENCE</scope>
    <source>
        <strain evidence="2">TK19036</strain>
    </source>
</reference>
<dbReference type="AlphaFoldDB" id="A0AA49JEJ6"/>
<name>A0AA49JEJ6_9BACT</name>
<sequence>MKQGLYIFSFLFITMGVSACFDEPDYSDVPFITGIDDFYFVDVASGADSLIIRVSFQDGDGDLGLSNNEIDPELALQFTFPPGPNGEKYYIFDGTNPDLVPYDCRRYQYFETIGQDTIRDTVMVDYNPYYYNFEVIWYTKVDNEYKEFDFRSELCRSPLAGRFPYLKKDFSNTKPLEGTIKFSIPSIVFKPQFRNDSLKFGVIIRDRAKHESNVVESPPFTLEGITRAVD</sequence>
<keyword evidence="1" id="KW-0732">Signal</keyword>
<evidence type="ECO:0000256" key="1">
    <source>
        <dbReference type="SAM" id="SignalP"/>
    </source>
</evidence>
<feature type="chain" id="PRO_5041335320" description="DUF4249 family protein" evidence="1">
    <location>
        <begin position="20"/>
        <end position="230"/>
    </location>
</feature>
<reference evidence="2" key="1">
    <citation type="journal article" date="2023" name="Comput. Struct. Biotechnol. J.">
        <title>Discovery of a novel marine Bacteroidetes with a rich repertoire of carbohydrate-active enzymes.</title>
        <authorList>
            <person name="Chen B."/>
            <person name="Liu G."/>
            <person name="Chen Q."/>
            <person name="Wang H."/>
            <person name="Liu L."/>
            <person name="Tang K."/>
        </authorList>
    </citation>
    <scope>NUCLEOTIDE SEQUENCE</scope>
    <source>
        <strain evidence="2">TK19036</strain>
    </source>
</reference>
<dbReference type="EMBL" id="CP120682">
    <property type="protein sequence ID" value="WKN34344.1"/>
    <property type="molecule type" value="Genomic_DNA"/>
</dbReference>
<accession>A0AA49JEJ6</accession>
<protein>
    <recommendedName>
        <fullName evidence="3">DUF4249 family protein</fullName>
    </recommendedName>
</protein>
<proteinExistence type="predicted"/>
<dbReference type="PROSITE" id="PS51257">
    <property type="entry name" value="PROKAR_LIPOPROTEIN"/>
    <property type="match status" value="1"/>
</dbReference>
<feature type="signal peptide" evidence="1">
    <location>
        <begin position="1"/>
        <end position="19"/>
    </location>
</feature>
<evidence type="ECO:0008006" key="3">
    <source>
        <dbReference type="Google" id="ProtNLM"/>
    </source>
</evidence>
<gene>
    <name evidence="2" type="ORF">K4G66_18355</name>
</gene>
<organism evidence="2">
    <name type="scientific">Roseihalotalea indica</name>
    <dbReference type="NCBI Taxonomy" id="2867963"/>
    <lineage>
        <taxon>Bacteria</taxon>
        <taxon>Pseudomonadati</taxon>
        <taxon>Bacteroidota</taxon>
        <taxon>Cytophagia</taxon>
        <taxon>Cytophagales</taxon>
        <taxon>Catalimonadaceae</taxon>
        <taxon>Roseihalotalea</taxon>
    </lineage>
</organism>
<evidence type="ECO:0000313" key="2">
    <source>
        <dbReference type="EMBL" id="WKN34344.1"/>
    </source>
</evidence>